<dbReference type="InterPro" id="IPR051940">
    <property type="entry name" value="Chitin_bind-dev_reg"/>
</dbReference>
<feature type="domain" description="Chitin-binding type-2" evidence="7">
    <location>
        <begin position="54"/>
        <end position="111"/>
    </location>
</feature>
<dbReference type="InterPro" id="IPR002557">
    <property type="entry name" value="Chitin-bd_dom"/>
</dbReference>
<keyword evidence="4" id="KW-1015">Disulfide bond</keyword>
<evidence type="ECO:0000259" key="7">
    <source>
        <dbReference type="PROSITE" id="PS50940"/>
    </source>
</evidence>
<dbReference type="Pfam" id="PF01607">
    <property type="entry name" value="CBM_14"/>
    <property type="match status" value="12"/>
</dbReference>
<proteinExistence type="predicted"/>
<evidence type="ECO:0000256" key="2">
    <source>
        <dbReference type="ARBA" id="ARBA00022729"/>
    </source>
</evidence>
<dbReference type="EMBL" id="JARAKH010000041">
    <property type="protein sequence ID" value="KAK8381263.1"/>
    <property type="molecule type" value="Genomic_DNA"/>
</dbReference>
<gene>
    <name evidence="8" type="ORF">O3P69_008256</name>
</gene>
<feature type="domain" description="Chitin-binding type-2" evidence="7">
    <location>
        <begin position="845"/>
        <end position="901"/>
    </location>
</feature>
<evidence type="ECO:0000256" key="3">
    <source>
        <dbReference type="ARBA" id="ARBA00022737"/>
    </source>
</evidence>
<evidence type="ECO:0000313" key="8">
    <source>
        <dbReference type="EMBL" id="KAK8381263.1"/>
    </source>
</evidence>
<dbReference type="PROSITE" id="PS50940">
    <property type="entry name" value="CHIT_BIND_II"/>
    <property type="match status" value="12"/>
</dbReference>
<comment type="caution">
    <text evidence="8">The sequence shown here is derived from an EMBL/GenBank/DDBJ whole genome shotgun (WGS) entry which is preliminary data.</text>
</comment>
<feature type="signal peptide" evidence="6">
    <location>
        <begin position="1"/>
        <end position="18"/>
    </location>
</feature>
<name>A0AAW0T1Y2_SCYPA</name>
<feature type="domain" description="Chitin-binding type-2" evidence="7">
    <location>
        <begin position="231"/>
        <end position="287"/>
    </location>
</feature>
<dbReference type="PANTHER" id="PTHR23301:SF0">
    <property type="entry name" value="CHITIN-BINDING TYPE-2 DOMAIN-CONTAINING PROTEIN-RELATED"/>
    <property type="match status" value="1"/>
</dbReference>
<feature type="domain" description="Chitin-binding type-2" evidence="7">
    <location>
        <begin position="350"/>
        <end position="406"/>
    </location>
</feature>
<keyword evidence="1" id="KW-0147">Chitin-binding</keyword>
<keyword evidence="3" id="KW-0677">Repeat</keyword>
<dbReference type="SUPFAM" id="SSF57625">
    <property type="entry name" value="Invertebrate chitin-binding proteins"/>
    <property type="match status" value="12"/>
</dbReference>
<keyword evidence="2 6" id="KW-0732">Signal</keyword>
<feature type="domain" description="Chitin-binding type-2" evidence="7">
    <location>
        <begin position="660"/>
        <end position="714"/>
    </location>
</feature>
<protein>
    <recommendedName>
        <fullName evidence="7">Chitin-binding type-2 domain-containing protein</fullName>
    </recommendedName>
</protein>
<feature type="domain" description="Chitin-binding type-2" evidence="7">
    <location>
        <begin position="724"/>
        <end position="780"/>
    </location>
</feature>
<feature type="domain" description="Chitin-binding type-2" evidence="7">
    <location>
        <begin position="599"/>
        <end position="654"/>
    </location>
</feature>
<organism evidence="8 9">
    <name type="scientific">Scylla paramamosain</name>
    <name type="common">Mud crab</name>
    <dbReference type="NCBI Taxonomy" id="85552"/>
    <lineage>
        <taxon>Eukaryota</taxon>
        <taxon>Metazoa</taxon>
        <taxon>Ecdysozoa</taxon>
        <taxon>Arthropoda</taxon>
        <taxon>Crustacea</taxon>
        <taxon>Multicrustacea</taxon>
        <taxon>Malacostraca</taxon>
        <taxon>Eumalacostraca</taxon>
        <taxon>Eucarida</taxon>
        <taxon>Decapoda</taxon>
        <taxon>Pleocyemata</taxon>
        <taxon>Brachyura</taxon>
        <taxon>Eubrachyura</taxon>
        <taxon>Portunoidea</taxon>
        <taxon>Portunidae</taxon>
        <taxon>Portuninae</taxon>
        <taxon>Scylla</taxon>
    </lineage>
</organism>
<dbReference type="PANTHER" id="PTHR23301">
    <property type="entry name" value="CHITIN BINDING PERITROPHIN-A"/>
    <property type="match status" value="1"/>
</dbReference>
<feature type="domain" description="Chitin-binding type-2" evidence="7">
    <location>
        <begin position="902"/>
        <end position="959"/>
    </location>
</feature>
<feature type="domain" description="Chitin-binding type-2" evidence="7">
    <location>
        <begin position="116"/>
        <end position="174"/>
    </location>
</feature>
<sequence length="965" mass="104522">MLAGTLLLSTVAFHLAAGVGESVRQYHLYLQEALQISHPASHSSTVAALRRFKSFSCTTRRDGVYPELASSCSYYYRCLDGAVFSYVCPPGQAFHYPSEECRPAGEVTCPHLPPASPPCINQSDGYYPDYRQDCKSYYRCTNSSLSGRWQCGGDGVWDSSTGSCGTGSLLVCSPPSCWGLPDGPHPAPGSSCTAYFTCAGGVRTDHVCPYNSIFDYTLKRCVAGKSSVCYEQACEGRVNGLHAVPHAPCNSFFRCFNGALVKVEECPKHQIFDGRRCVSERNFSCWGEGRGSCEGKDDGFHVSPDTDCRAFFLCHHQQFIRAYKCSPGLMFNGKECVDGRNSICNAGSPLPDCSSKIDGYYTMEKSECKTFFYCQGGSKMSEHTCPGNNVFNGEHCVDSVLFRCPSHQELQHARNFTNSVVRTRRSSDTSCDSHENGFHLDEASQCKSFFHCQNGQKDSSGTCPQQQVFNGVRCVPEEEYSCPVTSDAAECAVREDGVYQDTGDGCRSGTLIKYTSCGQGMLHDGRTCVSTLHHSCPTATSTICLSQPDGMYPDPTTGCGRCFKCSGGKMAASLQCPPEVVEEWQACSKDAATSLIAGAGRCRGGQEGFIQDLASGCSRYYHCSGGKLFPRQCPEGRVFDGVACVPFSQYKCPPTAAVSDAECREGDGHHAHLSSGCRTFHVCQSGRRVNHACPVEQVFNGVQCVPASQFTCPAVSFCEGRARDNDCLGKKTGFYPDIDSSCQKYFACKNGIKVQTLSCPKKHVFNGEVCVPSAMASCLPSQAPGTPHLIATVISAALTQKNMVSRSSVPMKDLKDTSALQHLERKTKDNMEGLHSAGIKKEWLSKMCADLPNGSYAEVHSRCNSFLECGDRPRRSQCPTALVFNPINNACESPDKYTCLTTNPCQSLSDGIHADVQSQCRIFFTCLAKKVSLISSCPEGQAFSLAAGRCQSEGVSCGGTDAILV</sequence>
<keyword evidence="9" id="KW-1185">Reference proteome</keyword>
<dbReference type="AlphaFoldDB" id="A0AAW0T1Y2"/>
<dbReference type="Proteomes" id="UP001487740">
    <property type="component" value="Unassembled WGS sequence"/>
</dbReference>
<reference evidence="8 9" key="1">
    <citation type="submission" date="2023-03" db="EMBL/GenBank/DDBJ databases">
        <title>High-quality genome of Scylla paramamosain provides insights in environmental adaptation.</title>
        <authorList>
            <person name="Zhang L."/>
        </authorList>
    </citation>
    <scope>NUCLEOTIDE SEQUENCE [LARGE SCALE GENOMIC DNA]</scope>
    <source>
        <strain evidence="8">LZ_2023a</strain>
        <tissue evidence="8">Muscle</tissue>
    </source>
</reference>
<feature type="domain" description="Chitin-binding type-2" evidence="7">
    <location>
        <begin position="428"/>
        <end position="484"/>
    </location>
</feature>
<dbReference type="InterPro" id="IPR036508">
    <property type="entry name" value="Chitin-bd_dom_sf"/>
</dbReference>
<evidence type="ECO:0000313" key="9">
    <source>
        <dbReference type="Proteomes" id="UP001487740"/>
    </source>
</evidence>
<accession>A0AAW0T1Y2</accession>
<evidence type="ECO:0000256" key="4">
    <source>
        <dbReference type="ARBA" id="ARBA00023157"/>
    </source>
</evidence>
<evidence type="ECO:0000256" key="1">
    <source>
        <dbReference type="ARBA" id="ARBA00022669"/>
    </source>
</evidence>
<evidence type="ECO:0000256" key="6">
    <source>
        <dbReference type="SAM" id="SignalP"/>
    </source>
</evidence>
<dbReference type="SMART" id="SM00494">
    <property type="entry name" value="ChtBD2"/>
    <property type="match status" value="12"/>
</dbReference>
<dbReference type="GO" id="GO:0005576">
    <property type="term" value="C:extracellular region"/>
    <property type="evidence" value="ECO:0007669"/>
    <property type="project" value="InterPro"/>
</dbReference>
<evidence type="ECO:0000256" key="5">
    <source>
        <dbReference type="ARBA" id="ARBA00023180"/>
    </source>
</evidence>
<feature type="domain" description="Chitin-binding type-2" evidence="7">
    <location>
        <begin position="290"/>
        <end position="346"/>
    </location>
</feature>
<feature type="domain" description="Chitin-binding type-2" evidence="7">
    <location>
        <begin position="177"/>
        <end position="229"/>
    </location>
</feature>
<feature type="chain" id="PRO_5043799606" description="Chitin-binding type-2 domain-containing protein" evidence="6">
    <location>
        <begin position="19"/>
        <end position="965"/>
    </location>
</feature>
<dbReference type="Gene3D" id="2.170.140.10">
    <property type="entry name" value="Chitin binding domain"/>
    <property type="match status" value="5"/>
</dbReference>
<keyword evidence="5" id="KW-0325">Glycoprotein</keyword>
<dbReference type="GO" id="GO:0008061">
    <property type="term" value="F:chitin binding"/>
    <property type="evidence" value="ECO:0007669"/>
    <property type="project" value="UniProtKB-KW"/>
</dbReference>